<feature type="compositionally biased region" description="Polar residues" evidence="1">
    <location>
        <begin position="53"/>
        <end position="68"/>
    </location>
</feature>
<dbReference type="Proteomes" id="UP001501011">
    <property type="component" value="Unassembled WGS sequence"/>
</dbReference>
<comment type="caution">
    <text evidence="2">The sequence shown here is derived from an EMBL/GenBank/DDBJ whole genome shotgun (WGS) entry which is preliminary data.</text>
</comment>
<evidence type="ECO:0000313" key="2">
    <source>
        <dbReference type="EMBL" id="GAA4362793.1"/>
    </source>
</evidence>
<evidence type="ECO:0000313" key="3">
    <source>
        <dbReference type="Proteomes" id="UP001501011"/>
    </source>
</evidence>
<gene>
    <name evidence="2" type="ORF">GCM10023151_17320</name>
</gene>
<protein>
    <submittedName>
        <fullName evidence="2">Uncharacterized protein</fullName>
    </submittedName>
</protein>
<reference evidence="3" key="1">
    <citation type="journal article" date="2019" name="Int. J. Syst. Evol. Microbiol.">
        <title>The Global Catalogue of Microorganisms (GCM) 10K type strain sequencing project: providing services to taxonomists for standard genome sequencing and annotation.</title>
        <authorList>
            <consortium name="The Broad Institute Genomics Platform"/>
            <consortium name="The Broad Institute Genome Sequencing Center for Infectious Disease"/>
            <person name="Wu L."/>
            <person name="Ma J."/>
        </authorList>
    </citation>
    <scope>NUCLEOTIDE SEQUENCE [LARGE SCALE GENOMIC DNA]</scope>
    <source>
        <strain evidence="3">JCM 17728</strain>
    </source>
</reference>
<sequence length="68" mass="7571">MTLISSGTFLPAGTLSKLIVLPFLRVRAFRGRVLYTQSIRKYTPLRGGEPFNPKQNNSAQPKVTYSEG</sequence>
<proteinExistence type="predicted"/>
<dbReference type="EMBL" id="BAABFV010000002">
    <property type="protein sequence ID" value="GAA4362793.1"/>
    <property type="molecule type" value="Genomic_DNA"/>
</dbReference>
<feature type="region of interest" description="Disordered" evidence="1">
    <location>
        <begin position="43"/>
        <end position="68"/>
    </location>
</feature>
<name>A0ABP8IMH3_9GAMM</name>
<organism evidence="2 3">
    <name type="scientific">Kangiella marina</name>
    <dbReference type="NCBI Taxonomy" id="1079178"/>
    <lineage>
        <taxon>Bacteria</taxon>
        <taxon>Pseudomonadati</taxon>
        <taxon>Pseudomonadota</taxon>
        <taxon>Gammaproteobacteria</taxon>
        <taxon>Kangiellales</taxon>
        <taxon>Kangiellaceae</taxon>
        <taxon>Kangiella</taxon>
    </lineage>
</organism>
<evidence type="ECO:0000256" key="1">
    <source>
        <dbReference type="SAM" id="MobiDB-lite"/>
    </source>
</evidence>
<accession>A0ABP8IMH3</accession>
<keyword evidence="3" id="KW-1185">Reference proteome</keyword>